<feature type="transmembrane region" description="Helical" evidence="13">
    <location>
        <begin position="117"/>
        <end position="136"/>
    </location>
</feature>
<reference evidence="15" key="2">
    <citation type="submission" date="2025-09" db="UniProtKB">
        <authorList>
            <consortium name="Ensembl"/>
        </authorList>
    </citation>
    <scope>IDENTIFICATION</scope>
</reference>
<evidence type="ECO:0000259" key="14">
    <source>
        <dbReference type="PROSITE" id="PS50262"/>
    </source>
</evidence>
<name>A0A8C5LG45_JACJA</name>
<organism evidence="15 16">
    <name type="scientific">Jaculus jaculus</name>
    <name type="common">Lesser Egyptian jerboa</name>
    <dbReference type="NCBI Taxonomy" id="51337"/>
    <lineage>
        <taxon>Eukaryota</taxon>
        <taxon>Metazoa</taxon>
        <taxon>Chordata</taxon>
        <taxon>Craniata</taxon>
        <taxon>Vertebrata</taxon>
        <taxon>Euteleostomi</taxon>
        <taxon>Mammalia</taxon>
        <taxon>Eutheria</taxon>
        <taxon>Euarchontoglires</taxon>
        <taxon>Glires</taxon>
        <taxon>Rodentia</taxon>
        <taxon>Myomorpha</taxon>
        <taxon>Dipodoidea</taxon>
        <taxon>Dipodidae</taxon>
        <taxon>Dipodinae</taxon>
        <taxon>Jaculus</taxon>
    </lineage>
</organism>
<evidence type="ECO:0000313" key="16">
    <source>
        <dbReference type="Proteomes" id="UP000694385"/>
    </source>
</evidence>
<dbReference type="FunFam" id="1.20.1070.10:FF:000033">
    <property type="entry name" value="Vomeronasal type-1 receptor"/>
    <property type="match status" value="1"/>
</dbReference>
<dbReference type="GO" id="GO:0007606">
    <property type="term" value="P:sensory perception of chemical stimulus"/>
    <property type="evidence" value="ECO:0007669"/>
    <property type="project" value="UniProtKB-ARBA"/>
</dbReference>
<keyword evidence="9 13" id="KW-0472">Membrane</keyword>
<dbReference type="Gene3D" id="1.20.1070.10">
    <property type="entry name" value="Rhodopsin 7-helix transmembrane proteins"/>
    <property type="match status" value="1"/>
</dbReference>
<dbReference type="GO" id="GO:0016503">
    <property type="term" value="F:pheromone receptor activity"/>
    <property type="evidence" value="ECO:0007669"/>
    <property type="project" value="InterPro"/>
</dbReference>
<feature type="transmembrane region" description="Helical" evidence="13">
    <location>
        <begin position="171"/>
        <end position="199"/>
    </location>
</feature>
<feature type="domain" description="G-protein coupled receptors family 1 profile" evidence="14">
    <location>
        <begin position="12"/>
        <end position="277"/>
    </location>
</feature>
<protein>
    <recommendedName>
        <fullName evidence="13">Vomeronasal type-1 receptor</fullName>
    </recommendedName>
</protein>
<keyword evidence="5 13" id="KW-0589">Pheromone response</keyword>
<feature type="transmembrane region" description="Helical" evidence="13">
    <location>
        <begin position="6"/>
        <end position="25"/>
    </location>
</feature>
<dbReference type="AlphaFoldDB" id="A0A8C5LG45"/>
<dbReference type="PRINTS" id="PR01534">
    <property type="entry name" value="VOMERONASL1R"/>
</dbReference>
<evidence type="ECO:0000256" key="8">
    <source>
        <dbReference type="ARBA" id="ARBA00023040"/>
    </source>
</evidence>
<keyword evidence="6 13" id="KW-0812">Transmembrane</keyword>
<dbReference type="PROSITE" id="PS50262">
    <property type="entry name" value="G_PROTEIN_RECEP_F1_2"/>
    <property type="match status" value="1"/>
</dbReference>
<keyword evidence="12 13" id="KW-0807">Transducer</keyword>
<gene>
    <name evidence="15" type="primary">LOC101603659</name>
</gene>
<dbReference type="Pfam" id="PF03402">
    <property type="entry name" value="V1R"/>
    <property type="match status" value="1"/>
</dbReference>
<accession>A0A8C5LG45</accession>
<evidence type="ECO:0000256" key="2">
    <source>
        <dbReference type="ARBA" id="ARBA00004651"/>
    </source>
</evidence>
<evidence type="ECO:0000256" key="5">
    <source>
        <dbReference type="ARBA" id="ARBA00022507"/>
    </source>
</evidence>
<dbReference type="GeneTree" id="ENSGT00960000186612"/>
<evidence type="ECO:0000256" key="3">
    <source>
        <dbReference type="ARBA" id="ARBA00010663"/>
    </source>
</evidence>
<comment type="function">
    <text evidence="1">Putative pheromone receptor.</text>
</comment>
<proteinExistence type="inferred from homology"/>
<evidence type="ECO:0000256" key="1">
    <source>
        <dbReference type="ARBA" id="ARBA00003878"/>
    </source>
</evidence>
<dbReference type="Proteomes" id="UP000694385">
    <property type="component" value="Unassembled WGS sequence"/>
</dbReference>
<dbReference type="PANTHER" id="PTHR24062">
    <property type="entry name" value="VOMERONASAL TYPE-1 RECEPTOR"/>
    <property type="match status" value="1"/>
</dbReference>
<evidence type="ECO:0000313" key="15">
    <source>
        <dbReference type="Ensembl" id="ENSJJAP00000022737.1"/>
    </source>
</evidence>
<dbReference type="GO" id="GO:0019236">
    <property type="term" value="P:response to pheromone"/>
    <property type="evidence" value="ECO:0007669"/>
    <property type="project" value="UniProtKB-KW"/>
</dbReference>
<dbReference type="OMA" id="CFSWIRN"/>
<dbReference type="InterPro" id="IPR017452">
    <property type="entry name" value="GPCR_Rhodpsn_7TM"/>
</dbReference>
<comment type="similarity">
    <text evidence="3 13">Belongs to the G-protein coupled receptor 1 family.</text>
</comment>
<dbReference type="SUPFAM" id="SSF81321">
    <property type="entry name" value="Family A G protein-coupled receptor-like"/>
    <property type="match status" value="1"/>
</dbReference>
<evidence type="ECO:0000256" key="12">
    <source>
        <dbReference type="ARBA" id="ARBA00023224"/>
    </source>
</evidence>
<keyword evidence="4 13" id="KW-1003">Cell membrane</keyword>
<keyword evidence="11" id="KW-0325">Glycoprotein</keyword>
<feature type="transmembrane region" description="Helical" evidence="13">
    <location>
        <begin position="227"/>
        <end position="251"/>
    </location>
</feature>
<keyword evidence="10 13" id="KW-0675">Receptor</keyword>
<dbReference type="InterPro" id="IPR004072">
    <property type="entry name" value="Vmron_rcpt_1"/>
</dbReference>
<evidence type="ECO:0000256" key="13">
    <source>
        <dbReference type="RuleBase" id="RU364061"/>
    </source>
</evidence>
<evidence type="ECO:0000256" key="6">
    <source>
        <dbReference type="ARBA" id="ARBA00022692"/>
    </source>
</evidence>
<evidence type="ECO:0000256" key="9">
    <source>
        <dbReference type="ARBA" id="ARBA00023136"/>
    </source>
</evidence>
<dbReference type="GO" id="GO:0005886">
    <property type="term" value="C:plasma membrane"/>
    <property type="evidence" value="ECO:0007669"/>
    <property type="project" value="UniProtKB-SubCell"/>
</dbReference>
<evidence type="ECO:0000256" key="11">
    <source>
        <dbReference type="ARBA" id="ARBA00023180"/>
    </source>
</evidence>
<evidence type="ECO:0000256" key="10">
    <source>
        <dbReference type="ARBA" id="ARBA00023170"/>
    </source>
</evidence>
<keyword evidence="16" id="KW-1185">Reference proteome</keyword>
<keyword evidence="7 13" id="KW-1133">Transmembrane helix</keyword>
<sequence length="294" mass="33370">MFLSQTTFGILGNFSLLFHYLVLYYHKCSLKATDLVLKHLTIANTLIILSNGVPHTVTALGLKQFINEMICRILLYVQRVGRSMSISSTCILSVFQAITISPPNSCWKNLKAKAPKYIGNFIFLCWILYMMIHFIFPICVSSGKLKSKNMTKKRDYGYCSARDHDAIMDSVYVALLVFPEVLFSVLIIWSSGSMVVILYRHKQRVQYIRSTNIASGSSPESRATRTILLLVSTFLTFYTLSSILHACIALLNSPSWWLTNINRIIAVSFPSFGPYVLMSHDSTFCKLCVVWIRN</sequence>
<evidence type="ECO:0000256" key="4">
    <source>
        <dbReference type="ARBA" id="ARBA00022475"/>
    </source>
</evidence>
<keyword evidence="8 13" id="KW-0297">G-protein coupled receptor</keyword>
<reference evidence="15" key="1">
    <citation type="submission" date="2025-08" db="UniProtKB">
        <authorList>
            <consortium name="Ensembl"/>
        </authorList>
    </citation>
    <scope>IDENTIFICATION</scope>
</reference>
<evidence type="ECO:0000256" key="7">
    <source>
        <dbReference type="ARBA" id="ARBA00022989"/>
    </source>
</evidence>
<dbReference type="Ensembl" id="ENSJJAT00000029307.1">
    <property type="protein sequence ID" value="ENSJJAP00000022737.1"/>
    <property type="gene ID" value="ENSJJAG00000022713.1"/>
</dbReference>
<comment type="caution">
    <text evidence="13">Lacks conserved residue(s) required for the propagation of feature annotation.</text>
</comment>
<comment type="subcellular location">
    <subcellularLocation>
        <location evidence="2 13">Cell membrane</location>
        <topology evidence="2 13">Multi-pass membrane protein</topology>
    </subcellularLocation>
</comment>